<proteinExistence type="predicted"/>
<dbReference type="RefSeq" id="WP_342688075.1">
    <property type="nucleotide sequence ID" value="NZ_JAZBJM010000021.1"/>
</dbReference>
<evidence type="ECO:0000313" key="2">
    <source>
        <dbReference type="EMBL" id="MEM0574831.1"/>
    </source>
</evidence>
<dbReference type="Proteomes" id="UP001388259">
    <property type="component" value="Unassembled WGS sequence"/>
</dbReference>
<organism evidence="1 3">
    <name type="scientific">Aequorivita flava</name>
    <dbReference type="NCBI Taxonomy" id="3114371"/>
    <lineage>
        <taxon>Bacteria</taxon>
        <taxon>Pseudomonadati</taxon>
        <taxon>Bacteroidota</taxon>
        <taxon>Flavobacteriia</taxon>
        <taxon>Flavobacteriales</taxon>
        <taxon>Flavobacteriaceae</taxon>
        <taxon>Aequorivita</taxon>
    </lineage>
</organism>
<dbReference type="EMBL" id="JBANCF010000024">
    <property type="protein sequence ID" value="MEM0574831.1"/>
    <property type="molecule type" value="Genomic_DNA"/>
</dbReference>
<comment type="caution">
    <text evidence="1">The sequence shown here is derived from an EMBL/GenBank/DDBJ whole genome shotgun (WGS) entry which is preliminary data.</text>
</comment>
<dbReference type="EMBL" id="JAZBJM010000021">
    <property type="protein sequence ID" value="MEM0519662.1"/>
    <property type="molecule type" value="Genomic_DNA"/>
</dbReference>
<protein>
    <submittedName>
        <fullName evidence="1">Uncharacterized protein</fullName>
    </submittedName>
</protein>
<name>A0AB35YWE6_9FLAO</name>
<sequence length="324" mass="38881">MNSIDYTKLLNERFNINNIESHLKQIIKASTINAENRLANFKRQNADYIEIVSMYSNLTDYHLLILGNYIDIKNRIIDLRRNPLYSLYWKGVEENNSVNELMVFIYHFNESKDLDSLLDAMQTELSNIIYYELAFQFSSSYKNSLPNDYLKSKAIDSKFFEQIIIDTQHKKILELENDKFNHDDIFRKYVFNLNAVSIRVIFDFMKSYNLLDSDINFGKFAHMLYPSNDWVFDFNLRDTEMTFDHLEYLLNLLRFFYKGDKSEYQDFLNKKVKITSKHGNYRYGYDLELKMRKTIIKKFETDNDDITNDIISLYQKVESVEMEY</sequence>
<dbReference type="Proteomes" id="UP001390963">
    <property type="component" value="Unassembled WGS sequence"/>
</dbReference>
<keyword evidence="4" id="KW-1185">Reference proteome</keyword>
<accession>A0AB35YWE6</accession>
<gene>
    <name evidence="2" type="ORF">VZD24_15000</name>
    <name evidence="1" type="ORF">VZD85_14970</name>
</gene>
<evidence type="ECO:0000313" key="4">
    <source>
        <dbReference type="Proteomes" id="UP001390963"/>
    </source>
</evidence>
<reference evidence="1 4" key="1">
    <citation type="submission" date="2024-01" db="EMBL/GenBank/DDBJ databases">
        <title>Aequorivita flavus sp. nov., isolated from deep-sea sediment.</title>
        <authorList>
            <person name="Chen X."/>
        </authorList>
    </citation>
    <scope>NUCLEOTIDE SEQUENCE</scope>
    <source>
        <strain evidence="1">MCCC 1A16923</strain>
        <strain evidence="2 4">MCCC 1A16935</strain>
    </source>
</reference>
<evidence type="ECO:0000313" key="3">
    <source>
        <dbReference type="Proteomes" id="UP001388259"/>
    </source>
</evidence>
<evidence type="ECO:0000313" key="1">
    <source>
        <dbReference type="EMBL" id="MEM0519662.1"/>
    </source>
</evidence>
<dbReference type="AlphaFoldDB" id="A0AB35YWE6"/>